<evidence type="ECO:0000313" key="2">
    <source>
        <dbReference type="Proteomes" id="UP000038010"/>
    </source>
</evidence>
<organism evidence="1 2">
    <name type="scientific">Cyphellophora attinorum</name>
    <dbReference type="NCBI Taxonomy" id="1664694"/>
    <lineage>
        <taxon>Eukaryota</taxon>
        <taxon>Fungi</taxon>
        <taxon>Dikarya</taxon>
        <taxon>Ascomycota</taxon>
        <taxon>Pezizomycotina</taxon>
        <taxon>Eurotiomycetes</taxon>
        <taxon>Chaetothyriomycetidae</taxon>
        <taxon>Chaetothyriales</taxon>
        <taxon>Cyphellophoraceae</taxon>
        <taxon>Cyphellophora</taxon>
    </lineage>
</organism>
<reference evidence="1 2" key="1">
    <citation type="submission" date="2015-06" db="EMBL/GenBank/DDBJ databases">
        <title>Draft genome of the ant-associated black yeast Phialophora attae CBS 131958.</title>
        <authorList>
            <person name="Moreno L.F."/>
            <person name="Stielow B.J."/>
            <person name="de Hoog S."/>
            <person name="Vicente V.A."/>
            <person name="Weiss V.A."/>
            <person name="de Vries M."/>
            <person name="Cruz L.M."/>
            <person name="Souza E.M."/>
        </authorList>
    </citation>
    <scope>NUCLEOTIDE SEQUENCE [LARGE SCALE GENOMIC DNA]</scope>
    <source>
        <strain evidence="1 2">CBS 131958</strain>
    </source>
</reference>
<dbReference type="Proteomes" id="UP000038010">
    <property type="component" value="Unassembled WGS sequence"/>
</dbReference>
<dbReference type="RefSeq" id="XP_017999846.1">
    <property type="nucleotide sequence ID" value="XM_018140211.1"/>
</dbReference>
<proteinExistence type="predicted"/>
<protein>
    <submittedName>
        <fullName evidence="1">Uncharacterized protein</fullName>
    </submittedName>
</protein>
<sequence length="132" mass="15082">MDIATSSTSHLSALETARPAPNLSSMPTEILIKIIDNLVPIDAQPDRSGWILRLDKYLKWWTSQGLPKPRIRDETELFALFRWYTPEVGGLLLVSRDFADATVSVLKRRREATLMPSWYKRVQGRLRAAMAK</sequence>
<comment type="caution">
    <text evidence="1">The sequence shown here is derived from an EMBL/GenBank/DDBJ whole genome shotgun (WGS) entry which is preliminary data.</text>
</comment>
<name>A0A0N1P0Z9_9EURO</name>
<dbReference type="GeneID" id="28732091"/>
<dbReference type="EMBL" id="LFJN01000013">
    <property type="protein sequence ID" value="KPI39883.1"/>
    <property type="molecule type" value="Genomic_DNA"/>
</dbReference>
<accession>A0A0N1P0Z9</accession>
<evidence type="ECO:0000313" key="1">
    <source>
        <dbReference type="EMBL" id="KPI39883.1"/>
    </source>
</evidence>
<gene>
    <name evidence="1" type="ORF">AB675_11371</name>
</gene>
<dbReference type="VEuPathDB" id="FungiDB:AB675_11371"/>
<keyword evidence="2" id="KW-1185">Reference proteome</keyword>
<dbReference type="AlphaFoldDB" id="A0A0N1P0Z9"/>